<dbReference type="InParanoid" id="D2VLY5"/>
<dbReference type="KEGG" id="ngr:NAEGRDRAFT_50654"/>
<keyword evidence="1" id="KW-0560">Oxidoreductase</keyword>
<feature type="domain" description="Oxidoreductase N-terminal" evidence="3">
    <location>
        <begin position="84"/>
        <end position="131"/>
    </location>
</feature>
<dbReference type="Pfam" id="PF16884">
    <property type="entry name" value="ADH_N_2"/>
    <property type="match status" value="1"/>
</dbReference>
<dbReference type="Proteomes" id="UP000006671">
    <property type="component" value="Unassembled WGS sequence"/>
</dbReference>
<dbReference type="Pfam" id="PF00107">
    <property type="entry name" value="ADH_zinc_N"/>
    <property type="match status" value="1"/>
</dbReference>
<protein>
    <submittedName>
        <fullName evidence="4">Predicted protein</fullName>
    </submittedName>
</protein>
<feature type="domain" description="Alcohol dehydrogenase-like C-terminal" evidence="2">
    <location>
        <begin position="193"/>
        <end position="320"/>
    </location>
</feature>
<name>D2VLY5_NAEGR</name>
<dbReference type="eggNOG" id="KOG1196">
    <property type="taxonomic scope" value="Eukaryota"/>
</dbReference>
<evidence type="ECO:0000313" key="5">
    <source>
        <dbReference type="Proteomes" id="UP000006671"/>
    </source>
</evidence>
<dbReference type="OMA" id="DKVMGMT"/>
<evidence type="ECO:0000259" key="2">
    <source>
        <dbReference type="Pfam" id="PF00107"/>
    </source>
</evidence>
<accession>D2VLY5</accession>
<dbReference type="RefSeq" id="XP_002674879.1">
    <property type="nucleotide sequence ID" value="XM_002674833.1"/>
</dbReference>
<dbReference type="InterPro" id="IPR045010">
    <property type="entry name" value="MDR_fam"/>
</dbReference>
<dbReference type="InterPro" id="IPR041694">
    <property type="entry name" value="ADH_N_2"/>
</dbReference>
<organism evidence="5">
    <name type="scientific">Naegleria gruberi</name>
    <name type="common">Amoeba</name>
    <dbReference type="NCBI Taxonomy" id="5762"/>
    <lineage>
        <taxon>Eukaryota</taxon>
        <taxon>Discoba</taxon>
        <taxon>Heterolobosea</taxon>
        <taxon>Tetramitia</taxon>
        <taxon>Eutetramitia</taxon>
        <taxon>Vahlkampfiidae</taxon>
        <taxon>Naegleria</taxon>
    </lineage>
</organism>
<dbReference type="InterPro" id="IPR013149">
    <property type="entry name" value="ADH-like_C"/>
</dbReference>
<dbReference type="InterPro" id="IPR011032">
    <property type="entry name" value="GroES-like_sf"/>
</dbReference>
<dbReference type="SUPFAM" id="SSF50129">
    <property type="entry name" value="GroES-like"/>
    <property type="match status" value="1"/>
</dbReference>
<dbReference type="CDD" id="cd05288">
    <property type="entry name" value="PGDH"/>
    <property type="match status" value="1"/>
</dbReference>
<proteinExistence type="predicted"/>
<dbReference type="PANTHER" id="PTHR43205:SF7">
    <property type="entry name" value="PROSTAGLANDIN REDUCTASE 1"/>
    <property type="match status" value="1"/>
</dbReference>
<evidence type="ECO:0000256" key="1">
    <source>
        <dbReference type="ARBA" id="ARBA00023002"/>
    </source>
</evidence>
<dbReference type="PANTHER" id="PTHR43205">
    <property type="entry name" value="PROSTAGLANDIN REDUCTASE"/>
    <property type="match status" value="1"/>
</dbReference>
<dbReference type="OrthoDB" id="809632at2759"/>
<dbReference type="GeneID" id="8855507"/>
<dbReference type="Gene3D" id="3.90.180.10">
    <property type="entry name" value="Medium-chain alcohol dehydrogenases, catalytic domain"/>
    <property type="match status" value="1"/>
</dbReference>
<dbReference type="VEuPathDB" id="AmoebaDB:NAEGRDRAFT_50654"/>
<keyword evidence="5" id="KW-1185">Reference proteome</keyword>
<dbReference type="EMBL" id="GG738881">
    <property type="protein sequence ID" value="EFC42135.1"/>
    <property type="molecule type" value="Genomic_DNA"/>
</dbReference>
<dbReference type="Gene3D" id="3.40.50.720">
    <property type="entry name" value="NAD(P)-binding Rossmann-like Domain"/>
    <property type="match status" value="1"/>
</dbReference>
<dbReference type="AlphaFoldDB" id="D2VLY5"/>
<reference evidence="4 5" key="1">
    <citation type="journal article" date="2010" name="Cell">
        <title>The genome of Naegleria gruberi illuminates early eukaryotic versatility.</title>
        <authorList>
            <person name="Fritz-Laylin L.K."/>
            <person name="Prochnik S.E."/>
            <person name="Ginger M.L."/>
            <person name="Dacks J.B."/>
            <person name="Carpenter M.L."/>
            <person name="Field M.C."/>
            <person name="Kuo A."/>
            <person name="Paredez A."/>
            <person name="Chapman J."/>
            <person name="Pham J."/>
            <person name="Shu S."/>
            <person name="Neupane R."/>
            <person name="Cipriano M."/>
            <person name="Mancuso J."/>
            <person name="Tu H."/>
            <person name="Salamov A."/>
            <person name="Lindquist E."/>
            <person name="Shapiro H."/>
            <person name="Lucas S."/>
            <person name="Grigoriev I.V."/>
            <person name="Cande W.Z."/>
            <person name="Fulton C."/>
            <person name="Rokhsar D.S."/>
            <person name="Dawson S.C."/>
        </authorList>
    </citation>
    <scope>NUCLEOTIDE SEQUENCE [LARGE SCALE GENOMIC DNA]</scope>
    <source>
        <strain evidence="4 5">NEG-M</strain>
    </source>
</reference>
<evidence type="ECO:0000259" key="3">
    <source>
        <dbReference type="Pfam" id="PF16884"/>
    </source>
</evidence>
<evidence type="ECO:0000313" key="4">
    <source>
        <dbReference type="EMBL" id="EFC42135.1"/>
    </source>
</evidence>
<gene>
    <name evidence="4" type="ORF">NAEGRDRAFT_50654</name>
</gene>
<sequence length="370" mass="40458">MAILSNRRILFVARPENTPKSAHFTLSEPVEEINSETCLNEGEILVKTLFLSVDPYLIIPMGRKGVHPDVVPNQTPYPLKQFKNAATIANVGDVFGGRGVGHVVASKHDDYKVGDLVAADYKWQEYAIINVKSELTFEKLENEIFSQVSPSTALGVLGVSGSNALWGFNFVLPKDEKPIEGKTIVVSAAAGCIGLTVAQLAKNKGFRVVGIAGGEEKGEKLLSEFKLDAVVDYKKANGDLTLFSQLLKEAAPNGVDAFFDNVGGLVADAVYENLNLNARVYFCGAISQYGDGKSISTPEKYTNNPNVTSITCFQADYIDTIPQARRELFELIQKGQLKPVEWITNGIEQTPRVFEEMYAGRNFGKTLIQI</sequence>
<dbReference type="InterPro" id="IPR036291">
    <property type="entry name" value="NAD(P)-bd_dom_sf"/>
</dbReference>
<dbReference type="GO" id="GO:0016628">
    <property type="term" value="F:oxidoreductase activity, acting on the CH-CH group of donors, NAD or NADP as acceptor"/>
    <property type="evidence" value="ECO:0007669"/>
    <property type="project" value="InterPro"/>
</dbReference>
<dbReference type="SUPFAM" id="SSF51735">
    <property type="entry name" value="NAD(P)-binding Rossmann-fold domains"/>
    <property type="match status" value="1"/>
</dbReference>